<dbReference type="InterPro" id="IPR004981">
    <property type="entry name" value="Trp_2_3_dOase"/>
</dbReference>
<reference evidence="1 2" key="1">
    <citation type="submission" date="2023-09" db="EMBL/GenBank/DDBJ databases">
        <authorList>
            <person name="Rey-Velasco X."/>
        </authorList>
    </citation>
    <scope>NUCLEOTIDE SEQUENCE [LARGE SCALE GENOMIC DNA]</scope>
    <source>
        <strain evidence="1 2">F394</strain>
    </source>
</reference>
<keyword evidence="2" id="KW-1185">Reference proteome</keyword>
<dbReference type="RefSeq" id="WP_311661835.1">
    <property type="nucleotide sequence ID" value="NZ_JAVRHT010000003.1"/>
</dbReference>
<proteinExistence type="predicted"/>
<organism evidence="1 2">
    <name type="scientific">Rubrivirga litoralis</name>
    <dbReference type="NCBI Taxonomy" id="3075598"/>
    <lineage>
        <taxon>Bacteria</taxon>
        <taxon>Pseudomonadati</taxon>
        <taxon>Rhodothermota</taxon>
        <taxon>Rhodothermia</taxon>
        <taxon>Rhodothermales</taxon>
        <taxon>Rubricoccaceae</taxon>
        <taxon>Rubrivirga</taxon>
    </lineage>
</organism>
<sequence>MPTDPWWDIALDPDDRAADNRLHADGAPLVGGVDADGRPDLDYAGYLRLDLLLGAQRPASSVPDERVFVVVHQLCELVFKQMVFDLAVVAGTLERAAAADDAQALALAEGRVDDPDSATAAFWRPAITASNRLRHAARRILPPVMELMSANDEDDVLFSRVEFGLFRAHLTPSSGFQTAQLRLIQRALAKGPLLDLRVFPGAAYQSGSQAGGAAQSPCGHVALADPTVLRGGAETATPPSSHPATLATRLDGAAHALLARLADLAPESAPPAGGPPRPIDAADVDRAVDRFRATLGPDAEGGAVADFRDDLERAAAAENERRAGLGPARAGARALVETAPRSALAHVLARVVALDDALHAPADSFLTVHRRTVRRHVEDGSGTGGGGMPYLVTSQRYLLPLFPALVGFRGIEG</sequence>
<evidence type="ECO:0000313" key="2">
    <source>
        <dbReference type="Proteomes" id="UP001267426"/>
    </source>
</evidence>
<dbReference type="EMBL" id="JAVRHT010000003">
    <property type="protein sequence ID" value="MDT0630613.1"/>
    <property type="molecule type" value="Genomic_DNA"/>
</dbReference>
<dbReference type="PANTHER" id="PTHR10138">
    <property type="entry name" value="TRYPTOPHAN 2,3-DIOXYGENASE"/>
    <property type="match status" value="1"/>
</dbReference>
<accession>A0ABU3BMX6</accession>
<gene>
    <name evidence="1" type="ORF">RM540_02535</name>
</gene>
<comment type="caution">
    <text evidence="1">The sequence shown here is derived from an EMBL/GenBank/DDBJ whole genome shotgun (WGS) entry which is preliminary data.</text>
</comment>
<dbReference type="InterPro" id="IPR037217">
    <property type="entry name" value="Trp/Indoleamine_2_3_dOase-like"/>
</dbReference>
<evidence type="ECO:0000313" key="1">
    <source>
        <dbReference type="EMBL" id="MDT0630613.1"/>
    </source>
</evidence>
<dbReference type="SUPFAM" id="SSF140959">
    <property type="entry name" value="Indolic compounds 2,3-dioxygenase-like"/>
    <property type="match status" value="1"/>
</dbReference>
<dbReference type="PANTHER" id="PTHR10138:SF0">
    <property type="entry name" value="TRYPTOPHAN 2,3-DIOXYGENASE"/>
    <property type="match status" value="1"/>
</dbReference>
<dbReference type="Proteomes" id="UP001267426">
    <property type="component" value="Unassembled WGS sequence"/>
</dbReference>
<dbReference type="Gene3D" id="1.20.58.480">
    <property type="match status" value="1"/>
</dbReference>
<name>A0ABU3BMX6_9BACT</name>
<dbReference type="Pfam" id="PF03301">
    <property type="entry name" value="Trp_dioxygenase"/>
    <property type="match status" value="1"/>
</dbReference>
<protein>
    <submittedName>
        <fullName evidence="1">Tryptophan 2,3-dioxygenase family protein</fullName>
    </submittedName>
</protein>